<keyword evidence="2" id="KW-0539">Nucleus</keyword>
<dbReference type="GO" id="GO:0031593">
    <property type="term" value="F:polyubiquitin modification-dependent protein binding"/>
    <property type="evidence" value="ECO:0000318"/>
    <property type="project" value="GO_Central"/>
</dbReference>
<dbReference type="Pfam" id="PF10263">
    <property type="entry name" value="SprT-like"/>
    <property type="match status" value="1"/>
</dbReference>
<dbReference type="OrthoDB" id="5236983at2759"/>
<evidence type="ECO:0000256" key="3">
    <source>
        <dbReference type="SAM" id="MobiDB-lite"/>
    </source>
</evidence>
<dbReference type="GO" id="GO:0005634">
    <property type="term" value="C:nucleus"/>
    <property type="evidence" value="ECO:0000318"/>
    <property type="project" value="GO_Central"/>
</dbReference>
<dbReference type="GO" id="GO:0004222">
    <property type="term" value="F:metalloendopeptidase activity"/>
    <property type="evidence" value="ECO:0007669"/>
    <property type="project" value="InterPro"/>
</dbReference>
<reference evidence="6" key="1">
    <citation type="submission" date="2025-08" db="UniProtKB">
        <authorList>
            <consortium name="RefSeq"/>
        </authorList>
    </citation>
    <scope>IDENTIFICATION</scope>
    <source>
        <strain evidence="6">J_2021</strain>
        <tissue evidence="6">Erythrocytes</tissue>
    </source>
</reference>
<keyword evidence="6" id="KW-0378">Hydrolase</keyword>
<dbReference type="PANTHER" id="PTHR21220">
    <property type="entry name" value="DNA-DEPENDENT METALLOPROTEASE SPRTN"/>
    <property type="match status" value="1"/>
</dbReference>
<comment type="subcellular location">
    <subcellularLocation>
        <location evidence="1">Nucleus</location>
    </subcellularLocation>
</comment>
<evidence type="ECO:0000259" key="4">
    <source>
        <dbReference type="SMART" id="SM00731"/>
    </source>
</evidence>
<dbReference type="RefSeq" id="XP_041434016.1">
    <property type="nucleotide sequence ID" value="XM_041578082.1"/>
</dbReference>
<dbReference type="InterPro" id="IPR044245">
    <property type="entry name" value="Spartan"/>
</dbReference>
<dbReference type="GO" id="GO:0006974">
    <property type="term" value="P:DNA damage response"/>
    <property type="evidence" value="ECO:0000318"/>
    <property type="project" value="GO_Central"/>
</dbReference>
<evidence type="ECO:0000256" key="2">
    <source>
        <dbReference type="ARBA" id="ARBA00023242"/>
    </source>
</evidence>
<evidence type="ECO:0000313" key="5">
    <source>
        <dbReference type="Proteomes" id="UP000186698"/>
    </source>
</evidence>
<dbReference type="InterPro" id="IPR055220">
    <property type="entry name" value="SPRTN_ZBD"/>
</dbReference>
<dbReference type="InterPro" id="IPR006640">
    <property type="entry name" value="SprT-like_domain"/>
</dbReference>
<dbReference type="KEGG" id="xla:108702774"/>
<organism evidence="5 6">
    <name type="scientific">Xenopus laevis</name>
    <name type="common">African clawed frog</name>
    <dbReference type="NCBI Taxonomy" id="8355"/>
    <lineage>
        <taxon>Eukaryota</taxon>
        <taxon>Metazoa</taxon>
        <taxon>Chordata</taxon>
        <taxon>Craniata</taxon>
        <taxon>Vertebrata</taxon>
        <taxon>Euteleostomi</taxon>
        <taxon>Amphibia</taxon>
        <taxon>Batrachia</taxon>
        <taxon>Anura</taxon>
        <taxon>Pipoidea</taxon>
        <taxon>Pipidae</taxon>
        <taxon>Xenopodinae</taxon>
        <taxon>Xenopus</taxon>
        <taxon>Xenopus</taxon>
    </lineage>
</organism>
<feature type="domain" description="SprT-like" evidence="4">
    <location>
        <begin position="48"/>
        <end position="215"/>
    </location>
</feature>
<evidence type="ECO:0000256" key="1">
    <source>
        <dbReference type="ARBA" id="ARBA00004123"/>
    </source>
</evidence>
<accession>A0A8J1LY93</accession>
<dbReference type="Pfam" id="PF22934">
    <property type="entry name" value="SPRTN_ZBD"/>
    <property type="match status" value="1"/>
</dbReference>
<dbReference type="AlphaFoldDB" id="A0A8J1LY93"/>
<protein>
    <submittedName>
        <fullName evidence="6">DNA-dependent metalloprotease SPRTN</fullName>
    </submittedName>
</protein>
<gene>
    <name evidence="6" type="primary">ralgapb.S</name>
</gene>
<keyword evidence="6" id="KW-0645">Protease</keyword>
<dbReference type="GO" id="GO:0003697">
    <property type="term" value="F:single-stranded DNA binding"/>
    <property type="evidence" value="ECO:0007669"/>
    <property type="project" value="InterPro"/>
</dbReference>
<feature type="region of interest" description="Disordered" evidence="3">
    <location>
        <begin position="1"/>
        <end position="40"/>
    </location>
</feature>
<keyword evidence="5" id="KW-1185">Reference proteome</keyword>
<dbReference type="PANTHER" id="PTHR21220:SF8">
    <property type="entry name" value="SPRT-LIKE DOMAIN-CONTAINING PROTEIN SPARTAN"/>
    <property type="match status" value="1"/>
</dbReference>
<dbReference type="CTD" id="108702774"/>
<sequence length="411" mass="46603">MSQENDQTSNSNDQSSTFHHESQHASSPTPTDQPPKSQPIWEIIDPKPSLQDLFNLFRETIFICILPELKVKWSRKLTQSAGQCTHPMDENGNCKGCKIELSQPILKQRTRMDTVESLLHEMIHASLCATNLREPDAPHGENFLTIMEFINREFGTNISIEHSFDKEVEALKKHCWTCDGPCQKVVKRTRNLVPSSKERWFREHKQTCGGNFIKTSEPELEERHEKLKQEMTKQISYETELDHLKEKELKKRSYRDPITKCKPPPPAQEFQTARLLLSHFDPKHNTALYSSLVPMFAEVPPVDDAGGSIFNGEKKVLYYAEALTEIAFVVPSAVDVQTDSVEHDTSELDGDSNMDLLPGILKQPLTLKLFPTHVESLGSAQKHSPTLRIKKCCPTHGPRDQGRSCIAGAVR</sequence>
<dbReference type="SMART" id="SM00731">
    <property type="entry name" value="SprT"/>
    <property type="match status" value="1"/>
</dbReference>
<keyword evidence="6" id="KW-0482">Metalloprotease</keyword>
<proteinExistence type="predicted"/>
<evidence type="ECO:0000313" key="6">
    <source>
        <dbReference type="RefSeq" id="XP_041434016.1"/>
    </source>
</evidence>
<name>A0A8J1LY93_XENLA</name>
<dbReference type="Proteomes" id="UP000186698">
    <property type="component" value="Chromosome 9_10S"/>
</dbReference>
<feature type="compositionally biased region" description="Low complexity" evidence="3">
    <location>
        <begin position="1"/>
        <end position="17"/>
    </location>
</feature>
<dbReference type="GeneID" id="108702774"/>